<dbReference type="InterPro" id="IPR004839">
    <property type="entry name" value="Aminotransferase_I/II_large"/>
</dbReference>
<feature type="region of interest" description="Disordered" evidence="6">
    <location>
        <begin position="13"/>
        <end position="47"/>
    </location>
</feature>
<dbReference type="Proteomes" id="UP000799438">
    <property type="component" value="Unassembled WGS sequence"/>
</dbReference>
<keyword evidence="9" id="KW-1185">Reference proteome</keyword>
<keyword evidence="5" id="KW-0663">Pyridoxal phosphate</keyword>
<dbReference type="PANTHER" id="PTHR42790:SF21">
    <property type="entry name" value="AROMATIC_AMINOADIPATE AMINOTRANSFERASE 1"/>
    <property type="match status" value="1"/>
</dbReference>
<evidence type="ECO:0000313" key="8">
    <source>
        <dbReference type="EMBL" id="KAF2138151.1"/>
    </source>
</evidence>
<protein>
    <recommendedName>
        <fullName evidence="7">Aminotransferase class I/classII large domain-containing protein</fullName>
    </recommendedName>
</protein>
<organism evidence="8 9">
    <name type="scientific">Aplosporella prunicola CBS 121167</name>
    <dbReference type="NCBI Taxonomy" id="1176127"/>
    <lineage>
        <taxon>Eukaryota</taxon>
        <taxon>Fungi</taxon>
        <taxon>Dikarya</taxon>
        <taxon>Ascomycota</taxon>
        <taxon>Pezizomycotina</taxon>
        <taxon>Dothideomycetes</taxon>
        <taxon>Dothideomycetes incertae sedis</taxon>
        <taxon>Botryosphaeriales</taxon>
        <taxon>Aplosporellaceae</taxon>
        <taxon>Aplosporella</taxon>
    </lineage>
</organism>
<dbReference type="PANTHER" id="PTHR42790">
    <property type="entry name" value="AMINOTRANSFERASE"/>
    <property type="match status" value="1"/>
</dbReference>
<dbReference type="Gene3D" id="3.40.640.10">
    <property type="entry name" value="Type I PLP-dependent aspartate aminotransferase-like (Major domain)"/>
    <property type="match status" value="1"/>
</dbReference>
<keyword evidence="4" id="KW-0808">Transferase</keyword>
<keyword evidence="3" id="KW-0032">Aminotransferase</keyword>
<dbReference type="GO" id="GO:0008793">
    <property type="term" value="F:aromatic-amino-acid transaminase activity"/>
    <property type="evidence" value="ECO:0007669"/>
    <property type="project" value="TreeGrafter"/>
</dbReference>
<evidence type="ECO:0000256" key="2">
    <source>
        <dbReference type="ARBA" id="ARBA00007441"/>
    </source>
</evidence>
<evidence type="ECO:0000256" key="6">
    <source>
        <dbReference type="SAM" id="MobiDB-lite"/>
    </source>
</evidence>
<dbReference type="EMBL" id="ML995498">
    <property type="protein sequence ID" value="KAF2138151.1"/>
    <property type="molecule type" value="Genomic_DNA"/>
</dbReference>
<dbReference type="GO" id="GO:0009074">
    <property type="term" value="P:aromatic amino acid family catabolic process"/>
    <property type="evidence" value="ECO:0007669"/>
    <property type="project" value="TreeGrafter"/>
</dbReference>
<proteinExistence type="inferred from homology"/>
<name>A0A6A6B5V2_9PEZI</name>
<dbReference type="RefSeq" id="XP_033393864.1">
    <property type="nucleotide sequence ID" value="XM_033537408.1"/>
</dbReference>
<evidence type="ECO:0000256" key="3">
    <source>
        <dbReference type="ARBA" id="ARBA00022576"/>
    </source>
</evidence>
<dbReference type="Pfam" id="PF00155">
    <property type="entry name" value="Aminotran_1_2"/>
    <property type="match status" value="1"/>
</dbReference>
<feature type="compositionally biased region" description="Basic and acidic residues" evidence="6">
    <location>
        <begin position="35"/>
        <end position="47"/>
    </location>
</feature>
<dbReference type="OrthoDB" id="691673at2759"/>
<feature type="domain" description="Aminotransferase class I/classII large" evidence="7">
    <location>
        <begin position="108"/>
        <end position="458"/>
    </location>
</feature>
<accession>A0A6A6B5V2</accession>
<dbReference type="GO" id="GO:0019878">
    <property type="term" value="P:lysine biosynthetic process via aminoadipic acid"/>
    <property type="evidence" value="ECO:0007669"/>
    <property type="project" value="TreeGrafter"/>
</dbReference>
<dbReference type="GO" id="GO:0047536">
    <property type="term" value="F:2-aminoadipate transaminase activity"/>
    <property type="evidence" value="ECO:0007669"/>
    <property type="project" value="TreeGrafter"/>
</dbReference>
<evidence type="ECO:0000256" key="1">
    <source>
        <dbReference type="ARBA" id="ARBA00001933"/>
    </source>
</evidence>
<evidence type="ECO:0000256" key="4">
    <source>
        <dbReference type="ARBA" id="ARBA00022679"/>
    </source>
</evidence>
<gene>
    <name evidence="8" type="ORF">K452DRAFT_235154</name>
</gene>
<reference evidence="8" key="1">
    <citation type="journal article" date="2020" name="Stud. Mycol.">
        <title>101 Dothideomycetes genomes: a test case for predicting lifestyles and emergence of pathogens.</title>
        <authorList>
            <person name="Haridas S."/>
            <person name="Albert R."/>
            <person name="Binder M."/>
            <person name="Bloem J."/>
            <person name="Labutti K."/>
            <person name="Salamov A."/>
            <person name="Andreopoulos B."/>
            <person name="Baker S."/>
            <person name="Barry K."/>
            <person name="Bills G."/>
            <person name="Bluhm B."/>
            <person name="Cannon C."/>
            <person name="Castanera R."/>
            <person name="Culley D."/>
            <person name="Daum C."/>
            <person name="Ezra D."/>
            <person name="Gonzalez J."/>
            <person name="Henrissat B."/>
            <person name="Kuo A."/>
            <person name="Liang C."/>
            <person name="Lipzen A."/>
            <person name="Lutzoni F."/>
            <person name="Magnuson J."/>
            <person name="Mondo S."/>
            <person name="Nolan M."/>
            <person name="Ohm R."/>
            <person name="Pangilinan J."/>
            <person name="Park H.-J."/>
            <person name="Ramirez L."/>
            <person name="Alfaro M."/>
            <person name="Sun H."/>
            <person name="Tritt A."/>
            <person name="Yoshinaga Y."/>
            <person name="Zwiers L.-H."/>
            <person name="Turgeon B."/>
            <person name="Goodwin S."/>
            <person name="Spatafora J."/>
            <person name="Crous P."/>
            <person name="Grigoriev I."/>
        </authorList>
    </citation>
    <scope>NUCLEOTIDE SEQUENCE</scope>
    <source>
        <strain evidence="8">CBS 121167</strain>
    </source>
</reference>
<evidence type="ECO:0000313" key="9">
    <source>
        <dbReference type="Proteomes" id="UP000799438"/>
    </source>
</evidence>
<dbReference type="InterPro" id="IPR015424">
    <property type="entry name" value="PyrdxlP-dep_Trfase"/>
</dbReference>
<evidence type="ECO:0000256" key="5">
    <source>
        <dbReference type="ARBA" id="ARBA00022898"/>
    </source>
</evidence>
<dbReference type="InterPro" id="IPR015421">
    <property type="entry name" value="PyrdxlP-dep_Trfase_major"/>
</dbReference>
<dbReference type="AlphaFoldDB" id="A0A6A6B5V2"/>
<comment type="cofactor">
    <cofactor evidence="1">
        <name>pyridoxal 5'-phosphate</name>
        <dbReference type="ChEBI" id="CHEBI:597326"/>
    </cofactor>
</comment>
<dbReference type="GO" id="GO:0030170">
    <property type="term" value="F:pyridoxal phosphate binding"/>
    <property type="evidence" value="ECO:0007669"/>
    <property type="project" value="InterPro"/>
</dbReference>
<dbReference type="CDD" id="cd00609">
    <property type="entry name" value="AAT_like"/>
    <property type="match status" value="1"/>
</dbReference>
<evidence type="ECO:0000259" key="7">
    <source>
        <dbReference type="Pfam" id="PF00155"/>
    </source>
</evidence>
<dbReference type="InterPro" id="IPR050859">
    <property type="entry name" value="Class-I_PLP-dep_aminotransf"/>
</dbReference>
<dbReference type="GO" id="GO:0006571">
    <property type="term" value="P:tyrosine biosynthetic process"/>
    <property type="evidence" value="ECO:0007669"/>
    <property type="project" value="TreeGrafter"/>
</dbReference>
<sequence>MFHQKLTILEEKRAGFQPLPSGESPFASSSMFKVQDPDSKPKAKPCDRHFRTNPGLSILKASARVKTPSKTISLGTGRPASEFYPWESIDIHGKTGSMSCTTGESAYDFAMAMGYGYAAGSPQLLRFVTEHIELIHNPPYRDWECCLTSGTTAAIDIAFRIFCVRGDSILVEDRTYSGTMDIAKAHGLKLVGVRMDDFGLVPEDLDRKLRTWNGSDKPRVLYMIPSGHNPTATTQSTERRKAIYEVAERHDLFIIEDDPYYFLQLGKGDFSDAPDEYLSRLPVSYLSLDVSGRVLRLDSTSKILAPGLRCGWLTACSQAVERILAYTEISTVEPSGVSQVMLYKLLEECWGHEGFINWLSRLSHRYTQRRNVLLGACERHLSDVCQWSIPTEGMFLWIKLDVSDPDIEDEIYVKSKENGVLVSKGSWFSVSEDTDGVHFRFTFAAAAQDDLDEAVSRFGDIVRNCLRRTT</sequence>
<dbReference type="GeneID" id="54294904"/>
<comment type="similarity">
    <text evidence="2">Belongs to the class-I pyridoxal-phosphate-dependent aminotransferase family.</text>
</comment>
<dbReference type="SUPFAM" id="SSF53383">
    <property type="entry name" value="PLP-dependent transferases"/>
    <property type="match status" value="1"/>
</dbReference>